<keyword evidence="14" id="KW-1185">Reference proteome</keyword>
<dbReference type="InterPro" id="IPR006239">
    <property type="entry name" value="DPNP"/>
</dbReference>
<dbReference type="InterPro" id="IPR051090">
    <property type="entry name" value="Inositol_monoP_superfamily"/>
</dbReference>
<comment type="catalytic activity">
    <reaction evidence="8">
        <text>adenosine 3',5'-bisphosphate + H2O = AMP + phosphate</text>
        <dbReference type="Rhea" id="RHEA:10040"/>
        <dbReference type="ChEBI" id="CHEBI:15377"/>
        <dbReference type="ChEBI" id="CHEBI:43474"/>
        <dbReference type="ChEBI" id="CHEBI:58343"/>
        <dbReference type="ChEBI" id="CHEBI:456215"/>
        <dbReference type="EC" id="3.1.3.7"/>
    </reaction>
    <physiologicalReaction direction="left-to-right" evidence="8">
        <dbReference type="Rhea" id="RHEA:10041"/>
    </physiologicalReaction>
</comment>
<comment type="caution">
    <text evidence="13">The sequence shown here is derived from an EMBL/GenBank/DDBJ whole genome shotgun (WGS) entry which is preliminary data.</text>
</comment>
<dbReference type="SUPFAM" id="SSF56655">
    <property type="entry name" value="Carbohydrate phosphatase"/>
    <property type="match status" value="1"/>
</dbReference>
<sequence length="355" mass="38195">MSSALPFKKYLPEAELAVLSVLRACHLTSQVQQKLVNEDTLIKKDKSPVTVADLSAQALITLHLREHFKDEIIGEEDTTELRANSALRERVVGLVDEAFGREEGWGKGKTWSEDQILEAVDAGSAEGGKKGRFWTIDPVDGTSGFIRKQQYAVCLALIIDGQVELGVIGCPNLGSQPAKMGEEVIPNGEGVLMIAVRGEGSYSRPLATADYTRLSLPSTPAANTLTFLESVEAGHSAHGIQARIGELLGVKRPSLRMDSQAKYACLARGEGGVYLRIPTKYSGGKLYDEKIWDHASGLLLIQESGGVCTDMHGKELDFSVGRTLKDNEGIVAAGKGLHAEVVEAVKKAVEEAGKK</sequence>
<evidence type="ECO:0000256" key="11">
    <source>
        <dbReference type="PROSITE-ProRule" id="PRU00268"/>
    </source>
</evidence>
<keyword evidence="5" id="KW-0378">Hydrolase</keyword>
<comment type="catalytic activity">
    <reaction evidence="7">
        <text>adenosine 2',5'-bisphosphate + H2O = AMP + phosphate</text>
        <dbReference type="Rhea" id="RHEA:77643"/>
        <dbReference type="ChEBI" id="CHEBI:15377"/>
        <dbReference type="ChEBI" id="CHEBI:43474"/>
        <dbReference type="ChEBI" id="CHEBI:194156"/>
        <dbReference type="ChEBI" id="CHEBI:456215"/>
        <dbReference type="EC" id="3.1.3.7"/>
    </reaction>
    <physiologicalReaction direction="left-to-right" evidence="7">
        <dbReference type="Rhea" id="RHEA:77644"/>
    </physiologicalReaction>
</comment>
<dbReference type="GO" id="GO:0003735">
    <property type="term" value="F:structural constituent of ribosome"/>
    <property type="evidence" value="ECO:0007669"/>
    <property type="project" value="UniProtKB-UniRule"/>
</dbReference>
<evidence type="ECO:0000256" key="8">
    <source>
        <dbReference type="ARBA" id="ARBA00044479"/>
    </source>
</evidence>
<dbReference type="PROSITE" id="PS50881">
    <property type="entry name" value="S5_DSRBD"/>
    <property type="match status" value="1"/>
</dbReference>
<evidence type="ECO:0000256" key="1">
    <source>
        <dbReference type="ARBA" id="ARBA00001946"/>
    </source>
</evidence>
<reference evidence="13" key="1">
    <citation type="journal article" date="2022" name="G3 (Bethesda)">
        <title>High quality genome of the basidiomycete yeast Dioszegia hungarica PDD-24b-2 isolated from cloud water.</title>
        <authorList>
            <person name="Jarrige D."/>
            <person name="Haridas S."/>
            <person name="Bleykasten-Grosshans C."/>
            <person name="Joly M."/>
            <person name="Nadalig T."/>
            <person name="Sancelme M."/>
            <person name="Vuilleumier S."/>
            <person name="Grigoriev I.V."/>
            <person name="Amato P."/>
            <person name="Bringel F."/>
        </authorList>
    </citation>
    <scope>NUCLEOTIDE SEQUENCE</scope>
    <source>
        <strain evidence="13">PDD-24b-2</strain>
    </source>
</reference>
<evidence type="ECO:0000256" key="6">
    <source>
        <dbReference type="ARBA" id="ARBA00022842"/>
    </source>
</evidence>
<keyword evidence="11" id="KW-0687">Ribonucleoprotein</keyword>
<dbReference type="Gene3D" id="3.30.540.10">
    <property type="entry name" value="Fructose-1,6-Bisphosphatase, subunit A, domain 1"/>
    <property type="match status" value="1"/>
</dbReference>
<dbReference type="GO" id="GO:0046872">
    <property type="term" value="F:metal ion binding"/>
    <property type="evidence" value="ECO:0007669"/>
    <property type="project" value="UniProtKB-KW"/>
</dbReference>
<dbReference type="GO" id="GO:0046854">
    <property type="term" value="P:phosphatidylinositol phosphate biosynthetic process"/>
    <property type="evidence" value="ECO:0007669"/>
    <property type="project" value="InterPro"/>
</dbReference>
<evidence type="ECO:0000259" key="12">
    <source>
        <dbReference type="PROSITE" id="PS50881"/>
    </source>
</evidence>
<comment type="catalytic activity">
    <reaction evidence="9">
        <text>3'-phosphoadenylyl sulfate + H2O = adenosine 5'-phosphosulfate + phosphate</text>
        <dbReference type="Rhea" id="RHEA:77639"/>
        <dbReference type="ChEBI" id="CHEBI:15377"/>
        <dbReference type="ChEBI" id="CHEBI:43474"/>
        <dbReference type="ChEBI" id="CHEBI:58243"/>
        <dbReference type="ChEBI" id="CHEBI:58339"/>
        <dbReference type="EC" id="3.1.3.7"/>
    </reaction>
    <physiologicalReaction direction="left-to-right" evidence="9">
        <dbReference type="Rhea" id="RHEA:77640"/>
    </physiologicalReaction>
</comment>
<evidence type="ECO:0000313" key="14">
    <source>
        <dbReference type="Proteomes" id="UP001164286"/>
    </source>
</evidence>
<dbReference type="PROSITE" id="PS00630">
    <property type="entry name" value="IMP_2"/>
    <property type="match status" value="1"/>
</dbReference>
<dbReference type="InterPro" id="IPR020550">
    <property type="entry name" value="Inositol_monophosphatase_CS"/>
</dbReference>
<comment type="cofactor">
    <cofactor evidence="1 10">
        <name>Mg(2+)</name>
        <dbReference type="ChEBI" id="CHEBI:18420"/>
    </cofactor>
</comment>
<name>A0AA38HHP2_9TREE</name>
<feature type="binding site" evidence="10">
    <location>
        <position position="75"/>
    </location>
    <ligand>
        <name>Mg(2+)</name>
        <dbReference type="ChEBI" id="CHEBI:18420"/>
        <label>1</label>
        <note>catalytic</note>
    </ligand>
</feature>
<evidence type="ECO:0000256" key="3">
    <source>
        <dbReference type="ARBA" id="ARBA00012633"/>
    </source>
</evidence>
<dbReference type="GO" id="GO:0000103">
    <property type="term" value="P:sulfate assimilation"/>
    <property type="evidence" value="ECO:0007669"/>
    <property type="project" value="TreeGrafter"/>
</dbReference>
<accession>A0AA38HHP2</accession>
<dbReference type="GO" id="GO:0008441">
    <property type="term" value="F:3'(2'),5'-bisphosphate nucleotidase activity"/>
    <property type="evidence" value="ECO:0007669"/>
    <property type="project" value="UniProtKB-EC"/>
</dbReference>
<feature type="binding site" evidence="10">
    <location>
        <position position="293"/>
    </location>
    <ligand>
        <name>Mg(2+)</name>
        <dbReference type="ChEBI" id="CHEBI:18420"/>
        <label>1</label>
        <note>catalytic</note>
    </ligand>
</feature>
<evidence type="ECO:0000256" key="10">
    <source>
        <dbReference type="PIRSR" id="PIRSR600760-2"/>
    </source>
</evidence>
<dbReference type="Proteomes" id="UP001164286">
    <property type="component" value="Unassembled WGS sequence"/>
</dbReference>
<gene>
    <name evidence="13" type="ORF">MKK02DRAFT_40032</name>
</gene>
<evidence type="ECO:0000313" key="13">
    <source>
        <dbReference type="EMBL" id="KAI9639709.1"/>
    </source>
</evidence>
<dbReference type="EC" id="3.1.3.7" evidence="3"/>
<keyword evidence="11" id="KW-0689">Ribosomal protein</keyword>
<dbReference type="AlphaFoldDB" id="A0AA38HHP2"/>
<evidence type="ECO:0000256" key="4">
    <source>
        <dbReference type="ARBA" id="ARBA00022723"/>
    </source>
</evidence>
<evidence type="ECO:0000256" key="2">
    <source>
        <dbReference type="ARBA" id="ARBA00009759"/>
    </source>
</evidence>
<feature type="binding site" evidence="10">
    <location>
        <position position="140"/>
    </location>
    <ligand>
        <name>Mg(2+)</name>
        <dbReference type="ChEBI" id="CHEBI:18420"/>
        <label>1</label>
        <note>catalytic</note>
    </ligand>
</feature>
<protein>
    <recommendedName>
        <fullName evidence="3">3'(2'),5'-bisphosphate nucleotidase</fullName>
        <ecNumber evidence="3">3.1.3.7</ecNumber>
    </recommendedName>
</protein>
<organism evidence="13 14">
    <name type="scientific">Dioszegia hungarica</name>
    <dbReference type="NCBI Taxonomy" id="4972"/>
    <lineage>
        <taxon>Eukaryota</taxon>
        <taxon>Fungi</taxon>
        <taxon>Dikarya</taxon>
        <taxon>Basidiomycota</taxon>
        <taxon>Agaricomycotina</taxon>
        <taxon>Tremellomycetes</taxon>
        <taxon>Tremellales</taxon>
        <taxon>Bulleribasidiaceae</taxon>
        <taxon>Dioszegia</taxon>
    </lineage>
</organism>
<dbReference type="InterPro" id="IPR000760">
    <property type="entry name" value="Inositol_monophosphatase-like"/>
</dbReference>
<dbReference type="EMBL" id="JAKWFO010000001">
    <property type="protein sequence ID" value="KAI9639709.1"/>
    <property type="molecule type" value="Genomic_DNA"/>
</dbReference>
<dbReference type="GO" id="GO:0005840">
    <property type="term" value="C:ribosome"/>
    <property type="evidence" value="ECO:0007669"/>
    <property type="project" value="UniProtKB-KW"/>
</dbReference>
<evidence type="ECO:0000256" key="9">
    <source>
        <dbReference type="ARBA" id="ARBA00044484"/>
    </source>
</evidence>
<feature type="domain" description="S5 DRBM" evidence="12">
    <location>
        <begin position="313"/>
        <end position="355"/>
    </location>
</feature>
<evidence type="ECO:0000256" key="5">
    <source>
        <dbReference type="ARBA" id="ARBA00022801"/>
    </source>
</evidence>
<dbReference type="InterPro" id="IPR013810">
    <property type="entry name" value="Ribosomal_uS5_N"/>
</dbReference>
<dbReference type="GO" id="GO:0003723">
    <property type="term" value="F:RNA binding"/>
    <property type="evidence" value="ECO:0007669"/>
    <property type="project" value="InterPro"/>
</dbReference>
<dbReference type="GeneID" id="77730113"/>
<comment type="similarity">
    <text evidence="2">Belongs to the inositol monophosphatase superfamily.</text>
</comment>
<dbReference type="GO" id="GO:1990904">
    <property type="term" value="C:ribonucleoprotein complex"/>
    <property type="evidence" value="ECO:0007669"/>
    <property type="project" value="UniProtKB-UniRule"/>
</dbReference>
<dbReference type="InterPro" id="IPR020583">
    <property type="entry name" value="Inositol_monoP_metal-BS"/>
</dbReference>
<dbReference type="NCBIfam" id="TIGR01330">
    <property type="entry name" value="bisphos_HAL2"/>
    <property type="match status" value="1"/>
</dbReference>
<keyword evidence="4 10" id="KW-0479">Metal-binding</keyword>
<dbReference type="Pfam" id="PF00459">
    <property type="entry name" value="Inositol_P"/>
    <property type="match status" value="1"/>
</dbReference>
<dbReference type="Gene3D" id="3.40.190.80">
    <property type="match status" value="1"/>
</dbReference>
<dbReference type="RefSeq" id="XP_052949486.1">
    <property type="nucleotide sequence ID" value="XM_053090908.1"/>
</dbReference>
<proteinExistence type="inferred from homology"/>
<feature type="binding site" evidence="10">
    <location>
        <position position="137"/>
    </location>
    <ligand>
        <name>Mg(2+)</name>
        <dbReference type="ChEBI" id="CHEBI:18420"/>
        <label>1</label>
        <note>catalytic</note>
    </ligand>
</feature>
<dbReference type="PRINTS" id="PR00377">
    <property type="entry name" value="IMPHPHTASES"/>
</dbReference>
<dbReference type="FunFam" id="3.40.190.80:FF:000003">
    <property type="entry name" value="PAP-specific phosphatase HAL2-like"/>
    <property type="match status" value="1"/>
</dbReference>
<evidence type="ECO:0000256" key="7">
    <source>
        <dbReference type="ARBA" id="ARBA00044466"/>
    </source>
</evidence>
<dbReference type="PROSITE" id="PS00629">
    <property type="entry name" value="IMP_1"/>
    <property type="match status" value="1"/>
</dbReference>
<dbReference type="GO" id="GO:0006412">
    <property type="term" value="P:translation"/>
    <property type="evidence" value="ECO:0007669"/>
    <property type="project" value="InterPro"/>
</dbReference>
<keyword evidence="6 10" id="KW-0460">Magnesium</keyword>
<dbReference type="PANTHER" id="PTHR43200">
    <property type="entry name" value="PHOSPHATASE"/>
    <property type="match status" value="1"/>
</dbReference>
<dbReference type="CDD" id="cd01517">
    <property type="entry name" value="PAP_phosphatase"/>
    <property type="match status" value="1"/>
</dbReference>
<dbReference type="PANTHER" id="PTHR43200:SF6">
    <property type="entry name" value="3'(2'),5'-BISPHOSPHATE NUCLEOTIDASE"/>
    <property type="match status" value="1"/>
</dbReference>